<protein>
    <submittedName>
        <fullName evidence="2">Uncharacterized protein</fullName>
    </submittedName>
</protein>
<feature type="compositionally biased region" description="Basic and acidic residues" evidence="1">
    <location>
        <begin position="52"/>
        <end position="61"/>
    </location>
</feature>
<reference evidence="2" key="1">
    <citation type="submission" date="2021-01" db="EMBL/GenBank/DDBJ databases">
        <authorList>
            <person name="Corre E."/>
            <person name="Pelletier E."/>
            <person name="Niang G."/>
            <person name="Scheremetjew M."/>
            <person name="Finn R."/>
            <person name="Kale V."/>
            <person name="Holt S."/>
            <person name="Cochrane G."/>
            <person name="Meng A."/>
            <person name="Brown T."/>
            <person name="Cohen L."/>
        </authorList>
    </citation>
    <scope>NUCLEOTIDE SEQUENCE</scope>
    <source>
        <strain evidence="2">CCMP1661</strain>
    </source>
</reference>
<feature type="region of interest" description="Disordered" evidence="1">
    <location>
        <begin position="1"/>
        <end position="61"/>
    </location>
</feature>
<sequence length="459" mass="50288">MDLKALQQNSKLRAGQKLEKIIQPPEPRSELMRKANEAKVKLSKSSVNLGDAPREWGGHEPRKSMGALSPLHDQASRASILQEQIDQRQKSKAAGHMSKVPLAGTNNQAFLRNVQAEFPRATQLPWPEGDLRDYRGRLNNDVATVIKSSSIKFGDPGAEVMMKTSLMQEDHQYMGQSHLFQQAREERLRNRAELGVSRVQLGDPISRKDSQHNSRTALSPLGPKAPQVRTPMSPEVVDVDPPHLLPHHLPTGPPGGTRLAGIQGPIPSATAVQQDLRVSKIPSPEGRGRGQMLSPLLGGNKPPIEAFMSPEATLQDRNLERMVAKQRQVGGGAHSHSLGHSLRNRKGAGVLARPELEPLRVGRKNESSISMGDTRVNDQIVQNAGGLRTEASQMMAASLRAVRDSEGGLASVGRDARIAAQQIKKELGSSTIVFGTAKQEFQTSNHMPNWYSKETYERH</sequence>
<feature type="region of interest" description="Disordered" evidence="1">
    <location>
        <begin position="199"/>
        <end position="231"/>
    </location>
</feature>
<gene>
    <name evidence="2" type="ORF">FJAP1339_LOCUS140</name>
</gene>
<dbReference type="EMBL" id="HBHR01000498">
    <property type="protein sequence ID" value="CAD9857641.1"/>
    <property type="molecule type" value="Transcribed_RNA"/>
</dbReference>
<organism evidence="2">
    <name type="scientific">Fibrocapsa japonica</name>
    <dbReference type="NCBI Taxonomy" id="94617"/>
    <lineage>
        <taxon>Eukaryota</taxon>
        <taxon>Sar</taxon>
        <taxon>Stramenopiles</taxon>
        <taxon>Ochrophyta</taxon>
        <taxon>Raphidophyceae</taxon>
        <taxon>Chattonellales</taxon>
        <taxon>Chattonellaceae</taxon>
        <taxon>Fibrocapsa</taxon>
    </lineage>
</organism>
<evidence type="ECO:0000256" key="1">
    <source>
        <dbReference type="SAM" id="MobiDB-lite"/>
    </source>
</evidence>
<feature type="compositionally biased region" description="Basic and acidic residues" evidence="1">
    <location>
        <begin position="27"/>
        <end position="40"/>
    </location>
</feature>
<name>A0A7S2US55_9STRA</name>
<dbReference type="AlphaFoldDB" id="A0A7S2US55"/>
<evidence type="ECO:0000313" key="2">
    <source>
        <dbReference type="EMBL" id="CAD9857641.1"/>
    </source>
</evidence>
<feature type="compositionally biased region" description="Polar residues" evidence="1">
    <location>
        <begin position="1"/>
        <end position="11"/>
    </location>
</feature>
<proteinExistence type="predicted"/>
<accession>A0A7S2US55</accession>